<name>A0A7J4YN29_9BACE</name>
<dbReference type="InterPro" id="IPR011004">
    <property type="entry name" value="Trimer_LpxA-like_sf"/>
</dbReference>
<dbReference type="PANTHER" id="PTHR23416:SF78">
    <property type="entry name" value="LIPOPOLYSACCHARIDE BIOSYNTHESIS O-ACETYL TRANSFERASE WBBJ-RELATED"/>
    <property type="match status" value="1"/>
</dbReference>
<evidence type="ECO:0000313" key="1">
    <source>
        <dbReference type="EMBL" id="KAA5229856.1"/>
    </source>
</evidence>
<organism evidence="1 3">
    <name type="scientific">Bacteroides finegoldii</name>
    <dbReference type="NCBI Taxonomy" id="338188"/>
    <lineage>
        <taxon>Bacteria</taxon>
        <taxon>Pseudomonadati</taxon>
        <taxon>Bacteroidota</taxon>
        <taxon>Bacteroidia</taxon>
        <taxon>Bacteroidales</taxon>
        <taxon>Bacteroidaceae</taxon>
        <taxon>Bacteroides</taxon>
    </lineage>
</organism>
<accession>A0A7J4YN29</accession>
<dbReference type="AlphaFoldDB" id="A0A7J4YN29"/>
<dbReference type="EMBL" id="VWAK01000018">
    <property type="protein sequence ID" value="KAA5229856.1"/>
    <property type="molecule type" value="Genomic_DNA"/>
</dbReference>
<dbReference type="EMBL" id="VWAG01000017">
    <property type="protein sequence ID" value="KAA5257159.1"/>
    <property type="molecule type" value="Genomic_DNA"/>
</dbReference>
<dbReference type="Gene3D" id="2.160.10.10">
    <property type="entry name" value="Hexapeptide repeat proteins"/>
    <property type="match status" value="1"/>
</dbReference>
<evidence type="ECO:0000313" key="2">
    <source>
        <dbReference type="EMBL" id="KAA5257159.1"/>
    </source>
</evidence>
<dbReference type="Proteomes" id="UP000440198">
    <property type="component" value="Unassembled WGS sequence"/>
</dbReference>
<evidence type="ECO:0000313" key="3">
    <source>
        <dbReference type="Proteomes" id="UP000421791"/>
    </source>
</evidence>
<comment type="caution">
    <text evidence="1">The sequence shown here is derived from an EMBL/GenBank/DDBJ whole genome shotgun (WGS) entry which is preliminary data.</text>
</comment>
<sequence length="134" mass="14722">MIMDDGSSVTIGNKTTINGAEFWVTEGKDITVGEGYMFVKNIKLITGDTHAIFQNGKRLNKGGSISISNHVWIGANAKIMKGIVMLLGSIIGNASLVTKVLEEENAIYVGTLTKLIKNNICWYRDKKYRLLDAL</sequence>
<protein>
    <recommendedName>
        <fullName evidence="5">Acyltransferase</fullName>
    </recommendedName>
</protein>
<evidence type="ECO:0000313" key="4">
    <source>
        <dbReference type="Proteomes" id="UP000440198"/>
    </source>
</evidence>
<dbReference type="PANTHER" id="PTHR23416">
    <property type="entry name" value="SIALIC ACID SYNTHASE-RELATED"/>
    <property type="match status" value="1"/>
</dbReference>
<dbReference type="RefSeq" id="WP_007755362.1">
    <property type="nucleotide sequence ID" value="NZ_CAUFJA010000004.1"/>
</dbReference>
<proteinExistence type="predicted"/>
<dbReference type="GeneID" id="92986927"/>
<evidence type="ECO:0008006" key="5">
    <source>
        <dbReference type="Google" id="ProtNLM"/>
    </source>
</evidence>
<gene>
    <name evidence="2" type="ORF">F2Z09_11080</name>
    <name evidence="1" type="ORF">F2Z22_12070</name>
</gene>
<dbReference type="InterPro" id="IPR051159">
    <property type="entry name" value="Hexapeptide_acetyltransf"/>
</dbReference>
<reference evidence="3 4" key="1">
    <citation type="journal article" date="2019" name="Nat. Med.">
        <title>A library of human gut bacterial isolates paired with longitudinal multiomics data enables mechanistic microbiome research.</title>
        <authorList>
            <person name="Poyet M."/>
            <person name="Groussin M."/>
            <person name="Gibbons S.M."/>
            <person name="Avila-Pacheco J."/>
            <person name="Jiang X."/>
            <person name="Kearney S.M."/>
            <person name="Perrotta A.R."/>
            <person name="Berdy B."/>
            <person name="Zhao S."/>
            <person name="Lieberman T.D."/>
            <person name="Swanson P.K."/>
            <person name="Smith M."/>
            <person name="Roesemann S."/>
            <person name="Alexander J.E."/>
            <person name="Rich S.A."/>
            <person name="Livny J."/>
            <person name="Vlamakis H."/>
            <person name="Clish C."/>
            <person name="Bullock K."/>
            <person name="Deik A."/>
            <person name="Scott J."/>
            <person name="Pierce K.A."/>
            <person name="Xavier R.J."/>
            <person name="Alm E.J."/>
        </authorList>
    </citation>
    <scope>NUCLEOTIDE SEQUENCE [LARGE SCALE GENOMIC DNA]</scope>
    <source>
        <strain evidence="2 4">BIOML-A2</strain>
        <strain evidence="1 3">BIOML-A6</strain>
    </source>
</reference>
<keyword evidence="4" id="KW-1185">Reference proteome</keyword>
<dbReference type="SUPFAM" id="SSF51161">
    <property type="entry name" value="Trimeric LpxA-like enzymes"/>
    <property type="match status" value="1"/>
</dbReference>
<dbReference type="Proteomes" id="UP000421791">
    <property type="component" value="Unassembled WGS sequence"/>
</dbReference>